<feature type="domain" description="DUF6538" evidence="1">
    <location>
        <begin position="2"/>
        <end position="56"/>
    </location>
</feature>
<evidence type="ECO:0000259" key="1">
    <source>
        <dbReference type="Pfam" id="PF20172"/>
    </source>
</evidence>
<evidence type="ECO:0000313" key="3">
    <source>
        <dbReference type="Proteomes" id="UP001156708"/>
    </source>
</evidence>
<gene>
    <name evidence="2" type="ORF">GCM10007872_08230</name>
</gene>
<accession>A0AA37W9F8</accession>
<comment type="caution">
    <text evidence="2">The sequence shown here is derived from an EMBL/GenBank/DDBJ whole genome shotgun (WGS) entry which is preliminary data.</text>
</comment>
<dbReference type="AlphaFoldDB" id="A0AA37W9F8"/>
<name>A0AA37W9F8_9PROT</name>
<keyword evidence="3" id="KW-1185">Reference proteome</keyword>
<dbReference type="RefSeq" id="WP_167495551.1">
    <property type="nucleotide sequence ID" value="NZ_BARA01000077.1"/>
</dbReference>
<dbReference type="Pfam" id="PF20172">
    <property type="entry name" value="DUF6538"/>
    <property type="match status" value="1"/>
</dbReference>
<reference evidence="3" key="1">
    <citation type="journal article" date="2019" name="Int. J. Syst. Evol. Microbiol.">
        <title>The Global Catalogue of Microorganisms (GCM) 10K type strain sequencing project: providing services to taxonomists for standard genome sequencing and annotation.</title>
        <authorList>
            <consortium name="The Broad Institute Genomics Platform"/>
            <consortium name="The Broad Institute Genome Sequencing Center for Infectious Disease"/>
            <person name="Wu L."/>
            <person name="Ma J."/>
        </authorList>
    </citation>
    <scope>NUCLEOTIDE SEQUENCE [LARGE SCALE GENOMIC DNA]</scope>
    <source>
        <strain evidence="3">NBRC 12467</strain>
    </source>
</reference>
<protein>
    <recommendedName>
        <fullName evidence="1">DUF6538 domain-containing protein</fullName>
    </recommendedName>
</protein>
<dbReference type="Proteomes" id="UP001156708">
    <property type="component" value="Unassembled WGS sequence"/>
</dbReference>
<dbReference type="EMBL" id="BSNZ01000004">
    <property type="protein sequence ID" value="GLQ83915.1"/>
    <property type="molecule type" value="Genomic_DNA"/>
</dbReference>
<dbReference type="InterPro" id="IPR046668">
    <property type="entry name" value="DUF6538"/>
</dbReference>
<sequence>MLRIRGTTYHFRRIVPPALRSVLNQREIWVSLRTSYQNEARKRASLLHTRTTELLEETSRAVAEGQERKEPHDAALSFVEPVTATRTGQEKPMDWMEL</sequence>
<organism evidence="2 3">
    <name type="scientific">Gluconobacter sphaericus NBRC 12467</name>
    <dbReference type="NCBI Taxonomy" id="1307951"/>
    <lineage>
        <taxon>Bacteria</taxon>
        <taxon>Pseudomonadati</taxon>
        <taxon>Pseudomonadota</taxon>
        <taxon>Alphaproteobacteria</taxon>
        <taxon>Acetobacterales</taxon>
        <taxon>Acetobacteraceae</taxon>
        <taxon>Gluconobacter</taxon>
    </lineage>
</organism>
<proteinExistence type="predicted"/>
<evidence type="ECO:0000313" key="2">
    <source>
        <dbReference type="EMBL" id="GLQ83915.1"/>
    </source>
</evidence>